<dbReference type="Gene3D" id="2.60.120.10">
    <property type="entry name" value="Jelly Rolls"/>
    <property type="match status" value="1"/>
</dbReference>
<protein>
    <submittedName>
        <fullName evidence="2">Cupin</fullName>
    </submittedName>
</protein>
<comment type="caution">
    <text evidence="2">The sequence shown here is derived from an EMBL/GenBank/DDBJ whole genome shotgun (WGS) entry which is preliminary data.</text>
</comment>
<dbReference type="InterPro" id="IPR013096">
    <property type="entry name" value="Cupin_2"/>
</dbReference>
<proteinExistence type="predicted"/>
<dbReference type="SUPFAM" id="SSF51182">
    <property type="entry name" value="RmlC-like cupins"/>
    <property type="match status" value="1"/>
</dbReference>
<name>A0A511DDL3_9PSEU</name>
<dbReference type="InterPro" id="IPR014710">
    <property type="entry name" value="RmlC-like_jellyroll"/>
</dbReference>
<reference evidence="2 3" key="1">
    <citation type="submission" date="2019-07" db="EMBL/GenBank/DDBJ databases">
        <title>Whole genome shotgun sequence of Pseudonocardia sulfidoxydans NBRC 16205.</title>
        <authorList>
            <person name="Hosoyama A."/>
            <person name="Uohara A."/>
            <person name="Ohji S."/>
            <person name="Ichikawa N."/>
        </authorList>
    </citation>
    <scope>NUCLEOTIDE SEQUENCE [LARGE SCALE GENOMIC DNA]</scope>
    <source>
        <strain evidence="2 3">NBRC 16205</strain>
    </source>
</reference>
<dbReference type="InterPro" id="IPR053146">
    <property type="entry name" value="QDO-like"/>
</dbReference>
<gene>
    <name evidence="2" type="ORF">PSU4_15710</name>
</gene>
<organism evidence="2 3">
    <name type="scientific">Pseudonocardia sulfidoxydans NBRC 16205</name>
    <dbReference type="NCBI Taxonomy" id="1223511"/>
    <lineage>
        <taxon>Bacteria</taxon>
        <taxon>Bacillati</taxon>
        <taxon>Actinomycetota</taxon>
        <taxon>Actinomycetes</taxon>
        <taxon>Pseudonocardiales</taxon>
        <taxon>Pseudonocardiaceae</taxon>
        <taxon>Pseudonocardia</taxon>
    </lineage>
</organism>
<accession>A0A511DDL3</accession>
<dbReference type="AlphaFoldDB" id="A0A511DDL3"/>
<dbReference type="PANTHER" id="PTHR36440">
    <property type="entry name" value="PUTATIVE (AFU_ORTHOLOGUE AFUA_8G07350)-RELATED"/>
    <property type="match status" value="1"/>
</dbReference>
<evidence type="ECO:0000313" key="2">
    <source>
        <dbReference type="EMBL" id="GEL22617.1"/>
    </source>
</evidence>
<feature type="domain" description="Cupin type-2" evidence="1">
    <location>
        <begin position="44"/>
        <end position="110"/>
    </location>
</feature>
<dbReference type="Proteomes" id="UP000321685">
    <property type="component" value="Unassembled WGS sequence"/>
</dbReference>
<dbReference type="OrthoDB" id="9791637at2"/>
<dbReference type="Pfam" id="PF07883">
    <property type="entry name" value="Cupin_2"/>
    <property type="match status" value="1"/>
</dbReference>
<evidence type="ECO:0000313" key="3">
    <source>
        <dbReference type="Proteomes" id="UP000321685"/>
    </source>
</evidence>
<dbReference type="EMBL" id="BJVJ01000010">
    <property type="protein sequence ID" value="GEL22617.1"/>
    <property type="molecule type" value="Genomic_DNA"/>
</dbReference>
<evidence type="ECO:0000259" key="1">
    <source>
        <dbReference type="Pfam" id="PF07883"/>
    </source>
</evidence>
<dbReference type="InterPro" id="IPR011051">
    <property type="entry name" value="RmlC_Cupin_sf"/>
</dbReference>
<dbReference type="RefSeq" id="WP_147104210.1">
    <property type="nucleotide sequence ID" value="NZ_BJVJ01000010.1"/>
</dbReference>
<sequence length="161" mass="16623">MADAPVPFSHAPGGGVPFALPTGVGHLLAAAGDTGGAISVVELVIRAGEGPGLHVHGRDHEIWYVLDGDFRFRLDDDVVARSTGGFVFGPRGVPHTFRNDGGTDGRLLVVSTPSGLEEFFLDWTAAGEPEGLEALAASARLAGVEFVGPPLGPLTADERTT</sequence>
<dbReference type="PANTHER" id="PTHR36440:SF1">
    <property type="entry name" value="PUTATIVE (AFU_ORTHOLOGUE AFUA_8G07350)-RELATED"/>
    <property type="match status" value="1"/>
</dbReference>
<keyword evidence="3" id="KW-1185">Reference proteome</keyword>